<dbReference type="NCBIfam" id="TIGR01733">
    <property type="entry name" value="AA-adenyl-dom"/>
    <property type="match status" value="1"/>
</dbReference>
<dbReference type="PANTHER" id="PTHR45527">
    <property type="entry name" value="NONRIBOSOMAL PEPTIDE SYNTHETASE"/>
    <property type="match status" value="1"/>
</dbReference>
<dbReference type="InterPro" id="IPR020845">
    <property type="entry name" value="AMP-binding_CS"/>
</dbReference>
<sequence>MHQSHWGRAGLARTAYGHALSVRIPAGSSAENLSAESFSAAEQWNDDAIARTLEAASSRWWGNDAPHPRLWIERVAAASTDSVARRRLDAELRRPMSIDGPVMRVVLLRYSDGAADLVVTADRRDLDPPSLAAVADVLVGNRSAEPLTAEPLRQRLDGRALEAPPTTGMRGRTGFSWVTGEEPGPHPAPVQVSLGRPPCDIAVRVALAAGRVLGRYEDLDTVRVGLWSPDSERPVDVLGGFDKFDVLSVDCAEHPANEDIPRSWTAPGDDTEPQRIGVLSGARGCPGTAQHWLACHSPPFPLTLAVAISEAGDATLAVYAQPYVVNAQAARQFAQHAVEIFRRLGTAEVSGSTCDDVFVSEDDSLRVAELGAHVAADRSQRIDTVFRQRARERPNSVALVQGRRTLTYGELDEHSRWAAVGLRECGVEPGHRVGLCLDRSIELVVTMLAILEVGAAFVPMDIRHPPDRLEYTAGDAGIRLVVTDRTNTSWGDGIRSLTPQDLDGAASAAHPDGAVASGLGTEMSDGTAVAYVIYTSGSTGRPKGVLIPHCNVLALMAATEDEFALTPDDTWSMFHSSAFDFSVWEIWGALLTGARLVIVPYWISRSPVEFHTLLEEEGVSVLSQTPSAFGQLTVADRELPSLAHLRLVVFGGESLDTRMLVPWMDRYPESRCRLVNMYGTTETTVHVTAHTVTRRDALSNSKVVGKALQGWSVHVLDDCGRPVPAGVTGEICVGGVGVALGYLNRPELTEERFVSRREGEKLYRTGDRGRLHGGGTLEHLGRLDTQVQLRGFRVELGEVRGVLLDDPEVTAAAVVATDTEDDPAGPGIDAYVISRDGKAGSIRQRAATFLPDYMLPRTITVVETLPLTINGKLDVARLPVPERHFPTPPTRPSHATSTNDLAATLTDIWESVLGVPVGADDNLFELGGNSLCAIKADSMMRRLGLPVLPMRELYLRPSVRGICDTLNRLYPPADR</sequence>
<name>A0ABT1QJC4_9NOCA</name>
<dbReference type="PROSITE" id="PS00455">
    <property type="entry name" value="AMP_BINDING"/>
    <property type="match status" value="1"/>
</dbReference>
<dbReference type="SUPFAM" id="SSF47336">
    <property type="entry name" value="ACP-like"/>
    <property type="match status" value="1"/>
</dbReference>
<dbReference type="RefSeq" id="WP_255973938.1">
    <property type="nucleotide sequence ID" value="NZ_JANFQF010000029.1"/>
</dbReference>
<dbReference type="InterPro" id="IPR036736">
    <property type="entry name" value="ACP-like_sf"/>
</dbReference>
<dbReference type="EMBL" id="JANFQF010000029">
    <property type="protein sequence ID" value="MCQ4122384.1"/>
    <property type="molecule type" value="Genomic_DNA"/>
</dbReference>
<evidence type="ECO:0000313" key="2">
    <source>
        <dbReference type="EMBL" id="MCQ4122384.1"/>
    </source>
</evidence>
<keyword evidence="3" id="KW-1185">Reference proteome</keyword>
<accession>A0ABT1QJC4</accession>
<dbReference type="Pfam" id="PF13193">
    <property type="entry name" value="AMP-binding_C"/>
    <property type="match status" value="1"/>
</dbReference>
<reference evidence="2 3" key="1">
    <citation type="submission" date="2022-07" db="EMBL/GenBank/DDBJ databases">
        <title>Degradation activity of malathion, p-nitrophenol and potential low-temperature adaptation strategy of Rhodococcus sp. FXJ9.536.</title>
        <authorList>
            <person name="Huang J."/>
            <person name="Huang Y."/>
        </authorList>
    </citation>
    <scope>NUCLEOTIDE SEQUENCE [LARGE SCALE GENOMIC DNA]</scope>
    <source>
        <strain evidence="2 3">FXJ9.536</strain>
    </source>
</reference>
<dbReference type="Pfam" id="PF00550">
    <property type="entry name" value="PP-binding"/>
    <property type="match status" value="1"/>
</dbReference>
<dbReference type="Gene3D" id="3.40.50.12780">
    <property type="entry name" value="N-terminal domain of ligase-like"/>
    <property type="match status" value="1"/>
</dbReference>
<proteinExistence type="predicted"/>
<dbReference type="InterPro" id="IPR025110">
    <property type="entry name" value="AMP-bd_C"/>
</dbReference>
<dbReference type="InterPro" id="IPR010071">
    <property type="entry name" value="AA_adenyl_dom"/>
</dbReference>
<dbReference type="Pfam" id="PF00501">
    <property type="entry name" value="AMP-binding"/>
    <property type="match status" value="1"/>
</dbReference>
<protein>
    <submittedName>
        <fullName evidence="2">Non-ribosomal peptide synthetase</fullName>
    </submittedName>
</protein>
<organism evidence="2 3">
    <name type="scientific">Rhodococcus tibetensis</name>
    <dbReference type="NCBI Taxonomy" id="2965064"/>
    <lineage>
        <taxon>Bacteria</taxon>
        <taxon>Bacillati</taxon>
        <taxon>Actinomycetota</taxon>
        <taxon>Actinomycetes</taxon>
        <taxon>Mycobacteriales</taxon>
        <taxon>Nocardiaceae</taxon>
        <taxon>Rhodococcus</taxon>
    </lineage>
</organism>
<dbReference type="InterPro" id="IPR045851">
    <property type="entry name" value="AMP-bd_C_sf"/>
</dbReference>
<gene>
    <name evidence="2" type="ORF">NOF53_25055</name>
</gene>
<dbReference type="SUPFAM" id="SSF56801">
    <property type="entry name" value="Acetyl-CoA synthetase-like"/>
    <property type="match status" value="1"/>
</dbReference>
<dbReference type="PROSITE" id="PS50075">
    <property type="entry name" value="CARRIER"/>
    <property type="match status" value="1"/>
</dbReference>
<dbReference type="InterPro" id="IPR000873">
    <property type="entry name" value="AMP-dep_synth/lig_dom"/>
</dbReference>
<dbReference type="Gene3D" id="3.30.300.30">
    <property type="match status" value="1"/>
</dbReference>
<dbReference type="PANTHER" id="PTHR45527:SF1">
    <property type="entry name" value="FATTY ACID SYNTHASE"/>
    <property type="match status" value="1"/>
</dbReference>
<dbReference type="Gene3D" id="1.10.1200.10">
    <property type="entry name" value="ACP-like"/>
    <property type="match status" value="1"/>
</dbReference>
<evidence type="ECO:0000313" key="3">
    <source>
        <dbReference type="Proteomes" id="UP001524501"/>
    </source>
</evidence>
<dbReference type="InterPro" id="IPR042099">
    <property type="entry name" value="ANL_N_sf"/>
</dbReference>
<evidence type="ECO:0000259" key="1">
    <source>
        <dbReference type="PROSITE" id="PS50075"/>
    </source>
</evidence>
<comment type="caution">
    <text evidence="2">The sequence shown here is derived from an EMBL/GenBank/DDBJ whole genome shotgun (WGS) entry which is preliminary data.</text>
</comment>
<dbReference type="Proteomes" id="UP001524501">
    <property type="component" value="Unassembled WGS sequence"/>
</dbReference>
<feature type="domain" description="Carrier" evidence="1">
    <location>
        <begin position="896"/>
        <end position="970"/>
    </location>
</feature>
<dbReference type="InterPro" id="IPR009081">
    <property type="entry name" value="PP-bd_ACP"/>
</dbReference>